<dbReference type="PANTHER" id="PTHR37469:SF2">
    <property type="entry name" value="CELLOBIONIC ACID PHOSPHORYLASE"/>
    <property type="match status" value="1"/>
</dbReference>
<dbReference type="InterPro" id="IPR010383">
    <property type="entry name" value="Glyco_hydrolase_94_b-supersand"/>
</dbReference>
<dbReference type="RefSeq" id="WP_201686221.1">
    <property type="nucleotide sequence ID" value="NZ_JAEQNA010000011.1"/>
</dbReference>
<dbReference type="CDD" id="cd11753">
    <property type="entry name" value="GH94N_ChvB_NdvB_2_like"/>
    <property type="match status" value="1"/>
</dbReference>
<evidence type="ECO:0000256" key="2">
    <source>
        <dbReference type="ARBA" id="ARBA00022679"/>
    </source>
</evidence>
<dbReference type="InterPro" id="IPR008928">
    <property type="entry name" value="6-hairpin_glycosidase_sf"/>
</dbReference>
<dbReference type="InterPro" id="IPR037824">
    <property type="entry name" value="GH94N_2_NdvB"/>
</dbReference>
<keyword evidence="4" id="KW-0472">Membrane</keyword>
<dbReference type="InterPro" id="IPR011013">
    <property type="entry name" value="Gal_mutarotase_sf_dom"/>
</dbReference>
<dbReference type="Proteomes" id="UP000613011">
    <property type="component" value="Unassembled WGS sequence"/>
</dbReference>
<dbReference type="InterPro" id="IPR037820">
    <property type="entry name" value="GH94N_NdvB"/>
</dbReference>
<evidence type="ECO:0000259" key="6">
    <source>
        <dbReference type="Pfam" id="PF10091"/>
    </source>
</evidence>
<dbReference type="Gene3D" id="2.60.420.10">
    <property type="entry name" value="Maltose phosphorylase, domain 3"/>
    <property type="match status" value="1"/>
</dbReference>
<dbReference type="InterPro" id="IPR019282">
    <property type="entry name" value="Glycoamylase-like_cons_dom"/>
</dbReference>
<protein>
    <submittedName>
        <fullName evidence="8">Cyclic beta 1-2 glucan synthetase</fullName>
    </submittedName>
</protein>
<dbReference type="EMBL" id="JAEQNA010000011">
    <property type="protein sequence ID" value="MBL0423083.1"/>
    <property type="molecule type" value="Genomic_DNA"/>
</dbReference>
<feature type="transmembrane region" description="Helical" evidence="4">
    <location>
        <begin position="762"/>
        <end position="784"/>
    </location>
</feature>
<dbReference type="Gene3D" id="1.50.10.140">
    <property type="match status" value="2"/>
</dbReference>
<dbReference type="InterPro" id="IPR033432">
    <property type="entry name" value="GH94_catalytic"/>
</dbReference>
<keyword evidence="2" id="KW-0808">Transferase</keyword>
<feature type="transmembrane region" description="Helical" evidence="4">
    <location>
        <begin position="804"/>
        <end position="823"/>
    </location>
</feature>
<evidence type="ECO:0000313" key="8">
    <source>
        <dbReference type="EMBL" id="MBL0423083.1"/>
    </source>
</evidence>
<dbReference type="Gene3D" id="1.50.10.10">
    <property type="match status" value="1"/>
</dbReference>
<dbReference type="SMART" id="SM01068">
    <property type="entry name" value="CBM_X"/>
    <property type="match status" value="2"/>
</dbReference>
<evidence type="ECO:0000256" key="3">
    <source>
        <dbReference type="SAM" id="MobiDB-lite"/>
    </source>
</evidence>
<dbReference type="SUPFAM" id="SSF74650">
    <property type="entry name" value="Galactose mutarotase-like"/>
    <property type="match status" value="2"/>
</dbReference>
<accession>A0A937D8I2</accession>
<dbReference type="GO" id="GO:0005975">
    <property type="term" value="P:carbohydrate metabolic process"/>
    <property type="evidence" value="ECO:0007669"/>
    <property type="project" value="InterPro"/>
</dbReference>
<comment type="caution">
    <text evidence="8">The sequence shown here is derived from an EMBL/GenBank/DDBJ whole genome shotgun (WGS) entry which is preliminary data.</text>
</comment>
<dbReference type="InterPro" id="IPR012341">
    <property type="entry name" value="6hp_glycosidase-like_sf"/>
</dbReference>
<organism evidence="8 9">
    <name type="scientific">Ramlibacter aurantiacus</name>
    <dbReference type="NCBI Taxonomy" id="2801330"/>
    <lineage>
        <taxon>Bacteria</taxon>
        <taxon>Pseudomonadati</taxon>
        <taxon>Pseudomonadota</taxon>
        <taxon>Betaproteobacteria</taxon>
        <taxon>Burkholderiales</taxon>
        <taxon>Comamonadaceae</taxon>
        <taxon>Ramlibacter</taxon>
    </lineage>
</organism>
<feature type="transmembrane region" description="Helical" evidence="4">
    <location>
        <begin position="360"/>
        <end position="388"/>
    </location>
</feature>
<dbReference type="GO" id="GO:0030246">
    <property type="term" value="F:carbohydrate binding"/>
    <property type="evidence" value="ECO:0007669"/>
    <property type="project" value="InterPro"/>
</dbReference>
<evidence type="ECO:0000259" key="5">
    <source>
        <dbReference type="Pfam" id="PF06165"/>
    </source>
</evidence>
<evidence type="ECO:0000256" key="4">
    <source>
        <dbReference type="SAM" id="Phobius"/>
    </source>
</evidence>
<evidence type="ECO:0000256" key="1">
    <source>
        <dbReference type="ARBA" id="ARBA00022676"/>
    </source>
</evidence>
<feature type="transmembrane region" description="Helical" evidence="4">
    <location>
        <begin position="862"/>
        <end position="884"/>
    </location>
</feature>
<dbReference type="GO" id="GO:0016757">
    <property type="term" value="F:glycosyltransferase activity"/>
    <property type="evidence" value="ECO:0007669"/>
    <property type="project" value="UniProtKB-KW"/>
</dbReference>
<evidence type="ECO:0000313" key="9">
    <source>
        <dbReference type="Proteomes" id="UP000613011"/>
    </source>
</evidence>
<evidence type="ECO:0000259" key="7">
    <source>
        <dbReference type="Pfam" id="PF17167"/>
    </source>
</evidence>
<feature type="domain" description="Glycosyl hydrolase 94 supersandwich" evidence="5">
    <location>
        <begin position="1480"/>
        <end position="1760"/>
    </location>
</feature>
<feature type="domain" description="Glycosyl hydrolase 94 supersandwich" evidence="5">
    <location>
        <begin position="2027"/>
        <end position="2293"/>
    </location>
</feature>
<keyword evidence="4" id="KW-0812">Transmembrane</keyword>
<proteinExistence type="predicted"/>
<reference evidence="8" key="1">
    <citation type="submission" date="2021-01" db="EMBL/GenBank/DDBJ databases">
        <title>Ramlibacter sp. strain AW1 16S ribosomal RNA gene Genome sequencing and assembly.</title>
        <authorList>
            <person name="Kang M."/>
        </authorList>
    </citation>
    <scope>NUCLEOTIDE SEQUENCE</scope>
    <source>
        <strain evidence="8">AW1</strain>
    </source>
</reference>
<dbReference type="SUPFAM" id="SSF48208">
    <property type="entry name" value="Six-hairpin glycosidases"/>
    <property type="match status" value="1"/>
</dbReference>
<keyword evidence="9" id="KW-1185">Reference proteome</keyword>
<feature type="transmembrane region" description="Helical" evidence="4">
    <location>
        <begin position="896"/>
        <end position="917"/>
    </location>
</feature>
<dbReference type="InterPro" id="IPR052047">
    <property type="entry name" value="GH94_Enzymes"/>
</dbReference>
<feature type="domain" description="Glycosyl hydrolase 94 catalytic" evidence="7">
    <location>
        <begin position="2310"/>
        <end position="2733"/>
    </location>
</feature>
<dbReference type="Pfam" id="PF06165">
    <property type="entry name" value="GH94_b-supersand"/>
    <property type="match status" value="2"/>
</dbReference>
<dbReference type="Pfam" id="PF10091">
    <property type="entry name" value="Glycoamylase"/>
    <property type="match status" value="1"/>
</dbReference>
<gene>
    <name evidence="8" type="ORF">JI739_22300</name>
</gene>
<dbReference type="Pfam" id="PF17167">
    <property type="entry name" value="Glyco_hydro_94"/>
    <property type="match status" value="1"/>
</dbReference>
<sequence>MDVGPAGEWLLDNFHVVREHIREIHESLPRGYYRELPELTRGALAGYPRVYELTITMISHTEGRVDRQNLDGFVRAYQSVTPLRIGELWAVSAMLRLGLIESVRRMTLRTVQRMDHIEQADAWAARIAAAADEGEGSLGSVLDVFVRSSPQLTPAFVSRLMHQLRLIVGSYPILAHIEQWISDRSLGGEDAIARATQHLALTQMIMAHSITSLRTIAHLDWPAFVDGQSAMEPVLREDPAGFYARSTFDTRDRYRHVVERIARRTGLREEAVARAAVDLAREGVTDGPEPSLHAHVGYYLVDQGLPRLEAATGYRQFPGETVHRWLLRHPNLVFGGGIVAGTGAALGALFWLAGPAAQPAWGLVLLLALIPAADLAISTVNQVITAWLPPRTLPKLDLHGKEGVPAEFRTAVVAPTLFDSVEAVQEALANLEVQFLANRGAHLHFALLSDFTDAPTETVEGDVAIVAAGVQGVQALNARYAHATGDAFYFFHRPRRWNPREGVFMGWERKRGKLAQFNRFLRGDAGDAFSVIVGAVEPLRSVRYVITLDADTVLPPDAAPDLIGALAHPLNRAVYDEASGRVVRGYGILQPRVGVSLPSAHRTRFAAIHSGHPGVDPYTTAVSDVYQDLYGEGSYTGKGIYEVDAFEQATHGRFPENTLLSHDLVEGSYARAGLMTEVMVYDDYPSRYLVHARRKHRWIRGDWQLLRWLTPRVPGPFGAEPNRLGVLSRWKIIDNLRRSTVEAGQLGFLLAGWTILPGSPLRWTALGLAAIAGPWIVALALGALRPPVDRSWRAYYAGMARDAVTAAQQVALAVTFLAHQSWLSVDAIVRTLWRLFVSRRHLLEWKTASSSERSVSGEAVGVWWAMGAAVAIAAGTGLGLVGLAAGGAGPSPLWHLLLAAAPLLLLWGVSPAIAHALSAPPVRPRRQLPAADRARVERLALLHWHFYERFTGADTHWLVPDNFQQDPTPVLAMRTSPTNIGLQLLAIVSARDLGFITTADMTRRLELAFGSMERLSRFKGHFFNWYDLHELRVLEPAYVSTVDSGNLAGHLLAVRQACLAVAQEQPTDPLVRPALRTALALAEERLHQAAPALSQASPGASLALGAAQRHVLAARERLAATGAAGCGVEDLVAIATLLRQSAGPLEQVKLPQPSEEPLQEWIDWSLRRIEQHFDERRATDAAAGLSARLEALAERAHGVATGMQFGFLFDRERELFSIGYQHATQTLDPSYYDLFASEARLASFIAIAKDDVLVDHWFRLGRTLTHAGGNPALISWSGSMFEYLMPALVMRAYPFTLLDQTYQGAVRRQMAYGTQLGVPWGVSESAYNLRDRHLTYQYRAFGVPDLALKRGLGRDVVIAPYAAVLALQVNPSSALSNLATLEQLGALGPYGFRDALDYTRPLPGKPFALVENYMAHHIGMSLAAFTNLLSDQVWQERFHADPLVRSVELLLHERIPRRLVYDKPQASDPDEGLPAPELENPVVREFDQPDTPHPHIAMLGRLPYKLMVSHCGSGYSRYNDVAVTRWRADATTDTTGQFCYVKELGHGRVWSVAHQPTCAPADSYRALLATDRVTFERSDGAIETRTDIVVVPEDAAEVRRVTVRNHGEKAVEIELTSYGEVVLGGIEADRAHPAFAKLFVETEWHEWCTALTATRRPRTGKEEPLWCVHVVSSCPDQVGAVSYETDRARFIGRGLSTRDPVALSGDGPLSGSTGAVLDPIFSLRTRVRLAPGQMACVTFTTLVATSRARAFELADRYHHPSASERALDLAWTSQQLELRELGLTPAHVADFQELAGYLFFPRPELRAPQDELLRNRGSQPLLWELGVSGDWPVVLASIDSPDGLPTLRQLFAAHHYWRRRGMMVDVVVLNTQPASYLQELHNRILEVMFTSGDTEMDRPGGVFIRRRDQIGADALQMLVATASLSLRCGARSLVESVIGGVRGETRTGEAPPLESQPRRSDKQGAVVPATASSVRARLGDTSSSDPGAVLPPVLRDARGLGAVSRPEAGSGELLFDNGIGGLNAAGEYEMRIRGDRVPPAPWSNVIANPHGGFVVSERGTGFTWAENSYFYRLTPWHNDPVSDPATEVLYLHDEETGRLWSATPAPAGRDATYTVRHGAGASVFEAVHGGIASRLTMSLADGEAVKLSVLELTNRGERPRRICVTAYVEWSLGVNREHTQHQVRTRFEPELRAMLASNRFDPQFADWVAICGLSEPVTGHTADRREFLGRNGTLESPAALRQGPLARTTGHGFDPCAAMQCVLELAPGETRELSVVLGAAATEDEARQVVTRYLVPGAVAAASTRSRALWAKRLSVVRVRTPEPSFDAMINRWTLYQALSCRMWARSAVYQSGGAYGFRDQLQDVLAFVYAEPGIAREHILRAAARQFLEGDVQHWWHPQSGRGVRTRFSDDLAWLPYVVDQYVRVTGDASVLDEYVPFLAMRPLEPHEHEVYDLPQVTDEHASVYEHCLRALRKACTTGPHGLPLIGIGDWNDGMNRVGAEGRGESVWLAWFLVATLRGFSEHVQARGDAEVASDFRARADAYAAAVEAHGWDGQWYRRAYFDDGTPLGTAANAECRIDSIAQSWSVISGAAPPERQARALRALEEHLVRPDERLLVLLTPPFDKSAQDPGYIKGYLPGVRENGAQYTHAAMWAVLAAAMQGDGSRAFEWFQMINPLLHARSAAEVDTYKVEPYVVAADVYTAPGHLGRGGWTWYTGSASWMYRVGLEAILGFTKRADTLRIEPHVPAEWPEFSIEYGFGAAVYAIEVRQPGQLRQRGAQIRLDGRLLQEPTLRLVDDGARHEVLVTPRD</sequence>
<feature type="transmembrane region" description="Helical" evidence="4">
    <location>
        <begin position="332"/>
        <end position="354"/>
    </location>
</feature>
<dbReference type="InterPro" id="IPR037018">
    <property type="entry name" value="GH65_N"/>
</dbReference>
<name>A0A937D8I2_9BURK</name>
<keyword evidence="1" id="KW-0328">Glycosyltransferase</keyword>
<dbReference type="Gene3D" id="2.70.98.40">
    <property type="entry name" value="Glycoside hydrolase, family 65, N-terminal domain"/>
    <property type="match status" value="2"/>
</dbReference>
<dbReference type="PANTHER" id="PTHR37469">
    <property type="entry name" value="CELLOBIONIC ACID PHOSPHORYLASE-RELATED"/>
    <property type="match status" value="1"/>
</dbReference>
<dbReference type="CDD" id="cd11756">
    <property type="entry name" value="GH94N_ChvB_NdvB_1_like"/>
    <property type="match status" value="1"/>
</dbReference>
<feature type="domain" description="Glycoamylase-like" evidence="6">
    <location>
        <begin position="1231"/>
        <end position="1435"/>
    </location>
</feature>
<keyword evidence="4" id="KW-1133">Transmembrane helix</keyword>
<feature type="region of interest" description="Disordered" evidence="3">
    <location>
        <begin position="1943"/>
        <end position="1991"/>
    </location>
</feature>